<evidence type="ECO:0000256" key="1">
    <source>
        <dbReference type="SAM" id="MobiDB-lite"/>
    </source>
</evidence>
<comment type="caution">
    <text evidence="3">The sequence shown here is derived from an EMBL/GenBank/DDBJ whole genome shotgun (WGS) entry which is preliminary data.</text>
</comment>
<dbReference type="InterPro" id="IPR050712">
    <property type="entry name" value="NAD(P)H-dep_reductase"/>
</dbReference>
<dbReference type="Proteomes" id="UP000001396">
    <property type="component" value="Unassembled WGS sequence"/>
</dbReference>
<keyword evidence="4" id="KW-1185">Reference proteome</keyword>
<reference evidence="3 4" key="1">
    <citation type="journal article" date="2011" name="Genome Res.">
        <title>Phylogeny-wide analysis of social amoeba genomes highlights ancient origins for complex intercellular communication.</title>
        <authorList>
            <person name="Heidel A.J."/>
            <person name="Lawal H.M."/>
            <person name="Felder M."/>
            <person name="Schilde C."/>
            <person name="Helps N.R."/>
            <person name="Tunggal B."/>
            <person name="Rivero F."/>
            <person name="John U."/>
            <person name="Schleicher M."/>
            <person name="Eichinger L."/>
            <person name="Platzer M."/>
            <person name="Noegel A.A."/>
            <person name="Schaap P."/>
            <person name="Gloeckner G."/>
        </authorList>
    </citation>
    <scope>NUCLEOTIDE SEQUENCE [LARGE SCALE GENOMIC DNA]</scope>
    <source>
        <strain evidence="4">ATCC 26659 / Pp 5 / PN500</strain>
    </source>
</reference>
<dbReference type="GO" id="GO:0005829">
    <property type="term" value="C:cytosol"/>
    <property type="evidence" value="ECO:0007669"/>
    <property type="project" value="TreeGrafter"/>
</dbReference>
<dbReference type="InterPro" id="IPR029039">
    <property type="entry name" value="Flavoprotein-like_sf"/>
</dbReference>
<dbReference type="GO" id="GO:0010181">
    <property type="term" value="F:FMN binding"/>
    <property type="evidence" value="ECO:0007669"/>
    <property type="project" value="TreeGrafter"/>
</dbReference>
<dbReference type="EMBL" id="ADBJ01000031">
    <property type="protein sequence ID" value="EFA80281.1"/>
    <property type="molecule type" value="Genomic_DNA"/>
</dbReference>
<dbReference type="AlphaFoldDB" id="D3BEF0"/>
<dbReference type="RefSeq" id="XP_020432401.1">
    <property type="nucleotide sequence ID" value="XM_020577953.1"/>
</dbReference>
<evidence type="ECO:0000313" key="3">
    <source>
        <dbReference type="EMBL" id="EFA80281.1"/>
    </source>
</evidence>
<gene>
    <name evidence="3" type="ORF">PPL_07109</name>
</gene>
<dbReference type="OMA" id="NSITEWI"/>
<organism evidence="3 4">
    <name type="scientific">Heterostelium pallidum (strain ATCC 26659 / Pp 5 / PN500)</name>
    <name type="common">Cellular slime mold</name>
    <name type="synonym">Polysphondylium pallidum</name>
    <dbReference type="NCBI Taxonomy" id="670386"/>
    <lineage>
        <taxon>Eukaryota</taxon>
        <taxon>Amoebozoa</taxon>
        <taxon>Evosea</taxon>
        <taxon>Eumycetozoa</taxon>
        <taxon>Dictyostelia</taxon>
        <taxon>Acytosteliales</taxon>
        <taxon>Acytosteliaceae</taxon>
        <taxon>Heterostelium</taxon>
    </lineage>
</organism>
<name>D3BEF0_HETP5</name>
<dbReference type="InParanoid" id="D3BEF0"/>
<dbReference type="PANTHER" id="PTHR30543:SF21">
    <property type="entry name" value="NAD(P)H-DEPENDENT FMN REDUCTASE LOT6"/>
    <property type="match status" value="1"/>
</dbReference>
<evidence type="ECO:0000313" key="4">
    <source>
        <dbReference type="Proteomes" id="UP000001396"/>
    </source>
</evidence>
<dbReference type="GO" id="GO:0016491">
    <property type="term" value="F:oxidoreductase activity"/>
    <property type="evidence" value="ECO:0007669"/>
    <property type="project" value="InterPro"/>
</dbReference>
<accession>D3BEF0</accession>
<dbReference type="Pfam" id="PF03358">
    <property type="entry name" value="FMN_red"/>
    <property type="match status" value="1"/>
</dbReference>
<dbReference type="SUPFAM" id="SSF52218">
    <property type="entry name" value="Flavoproteins"/>
    <property type="match status" value="1"/>
</dbReference>
<sequence length="232" mass="25997">MDVVTTQSKHKIGVIVSGARDTRIGNSITEWILRTVPKSDFIEYSVIDLKTWNTSAPTPMFEFTASTAHSNTTKINEATTSRWSREVAEKSGFIFITPEYNYGYPPSIKNCLDHVRQEWNGKPAVLISYGFSGGASAASHLKPVLVDSLLMKILDIQPQLVINYDILDKTTGQFFDINGCFKQYEPIICKSIFELYNLLNTNNSDIDSNNNNNNNCNNNSSDSSNTTPIQFF</sequence>
<protein>
    <recommendedName>
        <fullName evidence="2">NADPH-dependent FMN reductase-like domain-containing protein</fullName>
    </recommendedName>
</protein>
<dbReference type="Gene3D" id="3.40.50.360">
    <property type="match status" value="1"/>
</dbReference>
<evidence type="ECO:0000259" key="2">
    <source>
        <dbReference type="Pfam" id="PF03358"/>
    </source>
</evidence>
<dbReference type="STRING" id="670386.D3BEF0"/>
<feature type="region of interest" description="Disordered" evidence="1">
    <location>
        <begin position="210"/>
        <end position="232"/>
    </location>
</feature>
<proteinExistence type="predicted"/>
<feature type="domain" description="NADPH-dependent FMN reductase-like" evidence="2">
    <location>
        <begin position="11"/>
        <end position="153"/>
    </location>
</feature>
<dbReference type="InterPro" id="IPR005025">
    <property type="entry name" value="FMN_Rdtase-like_dom"/>
</dbReference>
<dbReference type="GeneID" id="31362590"/>
<dbReference type="PANTHER" id="PTHR30543">
    <property type="entry name" value="CHROMATE REDUCTASE"/>
    <property type="match status" value="1"/>
</dbReference>